<dbReference type="SUPFAM" id="SSF57783">
    <property type="entry name" value="Zinc beta-ribbon"/>
    <property type="match status" value="1"/>
</dbReference>
<keyword evidence="3" id="KW-0862">Zinc</keyword>
<feature type="domain" description="Zinc finger CHC2-type" evidence="4">
    <location>
        <begin position="36"/>
        <end position="91"/>
    </location>
</feature>
<dbReference type="InterPro" id="IPR050219">
    <property type="entry name" value="DnaG_primase"/>
</dbReference>
<dbReference type="InterPro" id="IPR002694">
    <property type="entry name" value="Znf_CHC2"/>
</dbReference>
<dbReference type="InterPro" id="IPR036977">
    <property type="entry name" value="DNA_primase_Znf_CHC2"/>
</dbReference>
<keyword evidence="2" id="KW-0863">Zinc-finger</keyword>
<keyword evidence="1" id="KW-0479">Metal-binding</keyword>
<protein>
    <submittedName>
        <fullName evidence="5">CHC2 zinc finger protein</fullName>
    </submittedName>
</protein>
<organism evidence="5">
    <name type="scientific">Siphoviridae sp. ctrWS2</name>
    <dbReference type="NCBI Taxonomy" id="2823602"/>
    <lineage>
        <taxon>Viruses</taxon>
        <taxon>Duplodnaviria</taxon>
        <taxon>Heunggongvirae</taxon>
        <taxon>Uroviricota</taxon>
        <taxon>Caudoviricetes</taxon>
    </lineage>
</organism>
<evidence type="ECO:0000256" key="2">
    <source>
        <dbReference type="ARBA" id="ARBA00022771"/>
    </source>
</evidence>
<dbReference type="SMART" id="SM00400">
    <property type="entry name" value="ZnF_CHCC"/>
    <property type="match status" value="1"/>
</dbReference>
<dbReference type="GO" id="GO:0006269">
    <property type="term" value="P:DNA replication, synthesis of primer"/>
    <property type="evidence" value="ECO:0007669"/>
    <property type="project" value="TreeGrafter"/>
</dbReference>
<dbReference type="Gene3D" id="3.90.580.10">
    <property type="entry name" value="Zinc finger, CHC2-type domain"/>
    <property type="match status" value="1"/>
</dbReference>
<dbReference type="EMBL" id="BK014695">
    <property type="protein sequence ID" value="DAD68174.1"/>
    <property type="molecule type" value="Genomic_DNA"/>
</dbReference>
<evidence type="ECO:0000259" key="4">
    <source>
        <dbReference type="SMART" id="SM00400"/>
    </source>
</evidence>
<dbReference type="GO" id="GO:0003899">
    <property type="term" value="F:DNA-directed RNA polymerase activity"/>
    <property type="evidence" value="ECO:0007669"/>
    <property type="project" value="InterPro"/>
</dbReference>
<dbReference type="GO" id="GO:0003677">
    <property type="term" value="F:DNA binding"/>
    <property type="evidence" value="ECO:0007669"/>
    <property type="project" value="InterPro"/>
</dbReference>
<evidence type="ECO:0000256" key="1">
    <source>
        <dbReference type="ARBA" id="ARBA00022723"/>
    </source>
</evidence>
<sequence>MQFTDNDVSRIKDAAKGRLLDVAQDFHEFRKSGVSYVCDCPHCGVARKFSINPNKEVFGCFSCHEVNGNGALSFLMKVEGKEYTAALDYLANRFNVLLDEKPQPKKIKKLKKGSKAAKGVDVDSYCARMLAASGLTFEDVTAKVYKSDDKQAIFELRTFRPGTIDERGAITKGDDVIIEYYDLDGMPVTYYRKDSKKRVTNEKKEYFRVRWQFPDSHLDKEGKPFKYKSPPGSGTPVYIPERIRKMFKEKTPIPRLYIQEGEKKAEKACKHGIPSIAVSGIQNLGMNGSLPEDVVRIITECQVKEVAFIFDSDWNDISTNIKINDQVEKRPRNFFYAARNFKEYMRTLKNRNIYVEIFIGHIQKNDAGDKGLDDILANTLSGKENELATDIDYACNDKKGFGKYVEMFKVTTLTDHKLQEFWCLHSHEAFAELHKDVLSNLPEFVFGRYRWKFDESGKVVLAQPFDDDEKFWNEVSKSDRSGNERVEIEFCYVNSQNFLQNRGFGRLRRLDRSYQFIHLDPPVVRPIDASDARDYLFQFAKHYCKKEVNEMLIKGVSQYVGPDKLSLLGFIEPNFIKPNRESQYLYFDKSCWYINKDAVKEIGYESITHHIWEEQKKNIPAKYLGAPLIRFNMQDGQCSYDITQEGKACQFLQFLINASNFTWRKKPEEIDELEENENKIHLLSKLCAIGYMAMEAKDNNVARAVIGMDGKQSEVGESNGRSGKSLIGELMRNVVPTAYISGKRNDIFSDQFIWNDVQENTKLVFIDDVLQNFNFEFLFPVITGDWTINYKGGRRITIPFAKSAKIYIPTNHAIQGTGSSYTDRQWLVAFSDYYNDVHKPLDDFGCLFFSEWDFDQWNLTWNLLANCIQLYLTFGVVQAPGERLEMRKLRQEITEPLISWADEYFSDPAHLNCRLVRKDLYDAFCNYDQTQKKFISSTVFKKKFKLYCEWKGYTFNPNKYDPVTGQPHQFDKDGNPVLDDKAGGVEYFTVGCKDIAPDDEEAGSINDYPGLPFKAEINDEIIEY</sequence>
<dbReference type="PANTHER" id="PTHR30313:SF2">
    <property type="entry name" value="DNA PRIMASE"/>
    <property type="match status" value="1"/>
</dbReference>
<evidence type="ECO:0000313" key="5">
    <source>
        <dbReference type="EMBL" id="DAD68174.1"/>
    </source>
</evidence>
<dbReference type="PANTHER" id="PTHR30313">
    <property type="entry name" value="DNA PRIMASE"/>
    <property type="match status" value="1"/>
</dbReference>
<name>A0A8S5LE16_9CAUD</name>
<dbReference type="GO" id="GO:0008270">
    <property type="term" value="F:zinc ion binding"/>
    <property type="evidence" value="ECO:0007669"/>
    <property type="project" value="UniProtKB-KW"/>
</dbReference>
<accession>A0A8S5LE16</accession>
<evidence type="ECO:0000256" key="3">
    <source>
        <dbReference type="ARBA" id="ARBA00022833"/>
    </source>
</evidence>
<proteinExistence type="predicted"/>
<reference evidence="5" key="1">
    <citation type="journal article" date="2021" name="Proc. Natl. Acad. Sci. U.S.A.">
        <title>A Catalog of Tens of Thousands of Viruses from Human Metagenomes Reveals Hidden Associations with Chronic Diseases.</title>
        <authorList>
            <person name="Tisza M.J."/>
            <person name="Buck C.B."/>
        </authorList>
    </citation>
    <scope>NUCLEOTIDE SEQUENCE</scope>
    <source>
        <strain evidence="5">CtrWS2</strain>
    </source>
</reference>
<dbReference type="Pfam" id="PF01807">
    <property type="entry name" value="Zn_ribbon_DnaG"/>
    <property type="match status" value="1"/>
</dbReference>